<protein>
    <submittedName>
        <fullName evidence="1">Uncharacterized protein</fullName>
    </submittedName>
</protein>
<evidence type="ECO:0000313" key="2">
    <source>
        <dbReference type="Proteomes" id="UP000248856"/>
    </source>
</evidence>
<accession>A0A328ZDT4</accession>
<gene>
    <name evidence="1" type="ORF">AX018_101294</name>
</gene>
<reference evidence="1 2" key="1">
    <citation type="submission" date="2018-06" db="EMBL/GenBank/DDBJ databases">
        <title>Genomic Encyclopedia of Archaeal and Bacterial Type Strains, Phase II (KMG-II): from individual species to whole genera.</title>
        <authorList>
            <person name="Goeker M."/>
        </authorList>
    </citation>
    <scope>NUCLEOTIDE SEQUENCE [LARGE SCALE GENOMIC DNA]</scope>
    <source>
        <strain evidence="1 2">CFPB 3232</strain>
    </source>
</reference>
<dbReference type="EMBL" id="QLTA01000012">
    <property type="protein sequence ID" value="RAR84281.1"/>
    <property type="molecule type" value="Genomic_DNA"/>
</dbReference>
<dbReference type="RefSeq" id="WP_111876847.1">
    <property type="nucleotide sequence ID" value="NZ_CBCSGC010000085.1"/>
</dbReference>
<organism evidence="1 2">
    <name type="scientific">Paracidovorax anthurii</name>
    <dbReference type="NCBI Taxonomy" id="78229"/>
    <lineage>
        <taxon>Bacteria</taxon>
        <taxon>Pseudomonadati</taxon>
        <taxon>Pseudomonadota</taxon>
        <taxon>Betaproteobacteria</taxon>
        <taxon>Burkholderiales</taxon>
        <taxon>Comamonadaceae</taxon>
        <taxon>Paracidovorax</taxon>
    </lineage>
</organism>
<name>A0A328ZDT4_9BURK</name>
<proteinExistence type="predicted"/>
<sequence length="185" mass="20547">MTKTSMLKLGASTLFALWLVFGDAKLTHKATLVVAVVVIYQAVSRVSGQHKLQEDARQGMANLIAQNNFKADYQHFFSDGNQVSGVAIAKDDPRIVLASAAAPAKLFDRSNVLSVMSETGKEKDVQFKALSMTGAGDKQVTKVVHVVDVSVRDLDNPRYKLYFQNADEMRQWENRLNAWMNMHTA</sequence>
<keyword evidence="2" id="KW-1185">Reference proteome</keyword>
<dbReference type="Proteomes" id="UP000248856">
    <property type="component" value="Unassembled WGS sequence"/>
</dbReference>
<dbReference type="AlphaFoldDB" id="A0A328ZDT4"/>
<evidence type="ECO:0000313" key="1">
    <source>
        <dbReference type="EMBL" id="RAR84281.1"/>
    </source>
</evidence>
<comment type="caution">
    <text evidence="1">The sequence shown here is derived from an EMBL/GenBank/DDBJ whole genome shotgun (WGS) entry which is preliminary data.</text>
</comment>